<accession>A0A9D4K9D2</accession>
<reference evidence="1" key="2">
    <citation type="submission" date="2020-11" db="EMBL/GenBank/DDBJ databases">
        <authorList>
            <person name="McCartney M.A."/>
            <person name="Auch B."/>
            <person name="Kono T."/>
            <person name="Mallez S."/>
            <person name="Becker A."/>
            <person name="Gohl D.M."/>
            <person name="Silverstein K.A.T."/>
            <person name="Koren S."/>
            <person name="Bechman K.B."/>
            <person name="Herman A."/>
            <person name="Abrahante J.E."/>
            <person name="Garbe J."/>
        </authorList>
    </citation>
    <scope>NUCLEOTIDE SEQUENCE</scope>
    <source>
        <strain evidence="1">Duluth1</strain>
        <tissue evidence="1">Whole animal</tissue>
    </source>
</reference>
<evidence type="ECO:0000313" key="2">
    <source>
        <dbReference type="Proteomes" id="UP000828390"/>
    </source>
</evidence>
<proteinExistence type="predicted"/>
<gene>
    <name evidence="1" type="ORF">DPMN_108721</name>
</gene>
<dbReference type="EMBL" id="JAIWYP010000004">
    <property type="protein sequence ID" value="KAH3835375.1"/>
    <property type="molecule type" value="Genomic_DNA"/>
</dbReference>
<dbReference type="AlphaFoldDB" id="A0A9D4K9D2"/>
<evidence type="ECO:0000313" key="1">
    <source>
        <dbReference type="EMBL" id="KAH3835375.1"/>
    </source>
</evidence>
<dbReference type="Proteomes" id="UP000828390">
    <property type="component" value="Unassembled WGS sequence"/>
</dbReference>
<organism evidence="1 2">
    <name type="scientific">Dreissena polymorpha</name>
    <name type="common">Zebra mussel</name>
    <name type="synonym">Mytilus polymorpha</name>
    <dbReference type="NCBI Taxonomy" id="45954"/>
    <lineage>
        <taxon>Eukaryota</taxon>
        <taxon>Metazoa</taxon>
        <taxon>Spiralia</taxon>
        <taxon>Lophotrochozoa</taxon>
        <taxon>Mollusca</taxon>
        <taxon>Bivalvia</taxon>
        <taxon>Autobranchia</taxon>
        <taxon>Heteroconchia</taxon>
        <taxon>Euheterodonta</taxon>
        <taxon>Imparidentia</taxon>
        <taxon>Neoheterodontei</taxon>
        <taxon>Myida</taxon>
        <taxon>Dreissenoidea</taxon>
        <taxon>Dreissenidae</taxon>
        <taxon>Dreissena</taxon>
    </lineage>
</organism>
<protein>
    <submittedName>
        <fullName evidence="1">Uncharacterized protein</fullName>
    </submittedName>
</protein>
<sequence>MTVLERVTRRLDFNTLLVVAAVTETATGFMHKGEAEITYYSNPYRIEFFPNMPDNFKPGFGSYPVKVFICNFRLYNLFCLSSYAIHLLAEIRYIYSEYYCD</sequence>
<name>A0A9D4K9D2_DREPO</name>
<comment type="caution">
    <text evidence="1">The sequence shown here is derived from an EMBL/GenBank/DDBJ whole genome shotgun (WGS) entry which is preliminary data.</text>
</comment>
<reference evidence="1" key="1">
    <citation type="journal article" date="2019" name="bioRxiv">
        <title>The Genome of the Zebra Mussel, Dreissena polymorpha: A Resource for Invasive Species Research.</title>
        <authorList>
            <person name="McCartney M.A."/>
            <person name="Auch B."/>
            <person name="Kono T."/>
            <person name="Mallez S."/>
            <person name="Zhang Y."/>
            <person name="Obille A."/>
            <person name="Becker A."/>
            <person name="Abrahante J.E."/>
            <person name="Garbe J."/>
            <person name="Badalamenti J.P."/>
            <person name="Herman A."/>
            <person name="Mangelson H."/>
            <person name="Liachko I."/>
            <person name="Sullivan S."/>
            <person name="Sone E.D."/>
            <person name="Koren S."/>
            <person name="Silverstein K.A.T."/>
            <person name="Beckman K.B."/>
            <person name="Gohl D.M."/>
        </authorList>
    </citation>
    <scope>NUCLEOTIDE SEQUENCE</scope>
    <source>
        <strain evidence="1">Duluth1</strain>
        <tissue evidence="1">Whole animal</tissue>
    </source>
</reference>
<keyword evidence="2" id="KW-1185">Reference proteome</keyword>